<dbReference type="SUPFAM" id="SSF55811">
    <property type="entry name" value="Nudix"/>
    <property type="match status" value="1"/>
</dbReference>
<name>A0A1F7WKA6_9BACT</name>
<evidence type="ECO:0000313" key="2">
    <source>
        <dbReference type="EMBL" id="OGM02455.1"/>
    </source>
</evidence>
<proteinExistence type="predicted"/>
<evidence type="ECO:0000313" key="3">
    <source>
        <dbReference type="Proteomes" id="UP000176198"/>
    </source>
</evidence>
<dbReference type="STRING" id="1802471.A2115_02695"/>
<sequence length="155" mass="17881">MDKLISFAQKGLILDKTKTKLLTIKYGNAKFTPEVLNKHVLPGGKLDFGEEPDTSFIREVKEETGITITPGQPFHVYTWIYKKEGGLQQIVALARIGFYSHGVLFNKERVEKETSIESRQWIEIKELSKLEFTKEETPVIKKFLEYSKKNPFSLK</sequence>
<gene>
    <name evidence="2" type="ORF">A2115_02695</name>
</gene>
<comment type="caution">
    <text evidence="2">The sequence shown here is derived from an EMBL/GenBank/DDBJ whole genome shotgun (WGS) entry which is preliminary data.</text>
</comment>
<feature type="domain" description="Nudix hydrolase" evidence="1">
    <location>
        <begin position="4"/>
        <end position="145"/>
    </location>
</feature>
<evidence type="ECO:0000259" key="1">
    <source>
        <dbReference type="PROSITE" id="PS51462"/>
    </source>
</evidence>
<protein>
    <recommendedName>
        <fullName evidence="1">Nudix hydrolase domain-containing protein</fullName>
    </recommendedName>
</protein>
<dbReference type="Pfam" id="PF00293">
    <property type="entry name" value="NUDIX"/>
    <property type="match status" value="1"/>
</dbReference>
<dbReference type="InterPro" id="IPR015797">
    <property type="entry name" value="NUDIX_hydrolase-like_dom_sf"/>
</dbReference>
<dbReference type="PANTHER" id="PTHR43736">
    <property type="entry name" value="ADP-RIBOSE PYROPHOSPHATASE"/>
    <property type="match status" value="1"/>
</dbReference>
<dbReference type="PANTHER" id="PTHR43736:SF1">
    <property type="entry name" value="DIHYDRONEOPTERIN TRIPHOSPHATE DIPHOSPHATASE"/>
    <property type="match status" value="1"/>
</dbReference>
<dbReference type="InterPro" id="IPR000086">
    <property type="entry name" value="NUDIX_hydrolase_dom"/>
</dbReference>
<dbReference type="PROSITE" id="PS51462">
    <property type="entry name" value="NUDIX"/>
    <property type="match status" value="1"/>
</dbReference>
<dbReference type="EMBL" id="MGFJ01000021">
    <property type="protein sequence ID" value="OGM02455.1"/>
    <property type="molecule type" value="Genomic_DNA"/>
</dbReference>
<dbReference type="Proteomes" id="UP000176198">
    <property type="component" value="Unassembled WGS sequence"/>
</dbReference>
<dbReference type="AlphaFoldDB" id="A0A1F7WKA6"/>
<dbReference type="Gene3D" id="3.90.79.10">
    <property type="entry name" value="Nucleoside Triphosphate Pyrophosphohydrolase"/>
    <property type="match status" value="1"/>
</dbReference>
<reference evidence="2 3" key="1">
    <citation type="journal article" date="2016" name="Nat. Commun.">
        <title>Thousands of microbial genomes shed light on interconnected biogeochemical processes in an aquifer system.</title>
        <authorList>
            <person name="Anantharaman K."/>
            <person name="Brown C.T."/>
            <person name="Hug L.A."/>
            <person name="Sharon I."/>
            <person name="Castelle C.J."/>
            <person name="Probst A.J."/>
            <person name="Thomas B.C."/>
            <person name="Singh A."/>
            <person name="Wilkins M.J."/>
            <person name="Karaoz U."/>
            <person name="Brodie E.L."/>
            <person name="Williams K.H."/>
            <person name="Hubbard S.S."/>
            <person name="Banfield J.F."/>
        </authorList>
    </citation>
    <scope>NUCLEOTIDE SEQUENCE [LARGE SCALE GENOMIC DNA]</scope>
</reference>
<organism evidence="2 3">
    <name type="scientific">Candidatus Woesebacteria bacterium GWA1_41_8</name>
    <dbReference type="NCBI Taxonomy" id="1802471"/>
    <lineage>
        <taxon>Bacteria</taxon>
        <taxon>Candidatus Woeseibacteriota</taxon>
    </lineage>
</organism>
<accession>A0A1F7WKA6</accession>